<evidence type="ECO:0008006" key="4">
    <source>
        <dbReference type="Google" id="ProtNLM"/>
    </source>
</evidence>
<evidence type="ECO:0000313" key="2">
    <source>
        <dbReference type="EMBL" id="MED6222493.1"/>
    </source>
</evidence>
<organism evidence="2 3">
    <name type="scientific">Stylosanthes scabra</name>
    <dbReference type="NCBI Taxonomy" id="79078"/>
    <lineage>
        <taxon>Eukaryota</taxon>
        <taxon>Viridiplantae</taxon>
        <taxon>Streptophyta</taxon>
        <taxon>Embryophyta</taxon>
        <taxon>Tracheophyta</taxon>
        <taxon>Spermatophyta</taxon>
        <taxon>Magnoliopsida</taxon>
        <taxon>eudicotyledons</taxon>
        <taxon>Gunneridae</taxon>
        <taxon>Pentapetalae</taxon>
        <taxon>rosids</taxon>
        <taxon>fabids</taxon>
        <taxon>Fabales</taxon>
        <taxon>Fabaceae</taxon>
        <taxon>Papilionoideae</taxon>
        <taxon>50 kb inversion clade</taxon>
        <taxon>dalbergioids sensu lato</taxon>
        <taxon>Dalbergieae</taxon>
        <taxon>Pterocarpus clade</taxon>
        <taxon>Stylosanthes</taxon>
    </lineage>
</organism>
<keyword evidence="3" id="KW-1185">Reference proteome</keyword>
<comment type="caution">
    <text evidence="2">The sequence shown here is derived from an EMBL/GenBank/DDBJ whole genome shotgun (WGS) entry which is preliminary data.</text>
</comment>
<proteinExistence type="predicted"/>
<keyword evidence="1" id="KW-0732">Signal</keyword>
<accession>A0ABU6ZKJ3</accession>
<evidence type="ECO:0000313" key="3">
    <source>
        <dbReference type="Proteomes" id="UP001341840"/>
    </source>
</evidence>
<evidence type="ECO:0000256" key="1">
    <source>
        <dbReference type="SAM" id="SignalP"/>
    </source>
</evidence>
<feature type="chain" id="PRO_5045412437" description="Secreted protein" evidence="1">
    <location>
        <begin position="17"/>
        <end position="91"/>
    </location>
</feature>
<gene>
    <name evidence="2" type="ORF">PIB30_064982</name>
</gene>
<name>A0ABU6ZKJ3_9FABA</name>
<feature type="signal peptide" evidence="1">
    <location>
        <begin position="1"/>
        <end position="16"/>
    </location>
</feature>
<dbReference type="Proteomes" id="UP001341840">
    <property type="component" value="Unassembled WGS sequence"/>
</dbReference>
<protein>
    <recommendedName>
        <fullName evidence="4">Secreted protein</fullName>
    </recommendedName>
</protein>
<reference evidence="2 3" key="1">
    <citation type="journal article" date="2023" name="Plants (Basel)">
        <title>Bridging the Gap: Combining Genomics and Transcriptomics Approaches to Understand Stylosanthes scabra, an Orphan Legume from the Brazilian Caatinga.</title>
        <authorList>
            <person name="Ferreira-Neto J.R.C."/>
            <person name="da Silva M.D."/>
            <person name="Binneck E."/>
            <person name="de Melo N.F."/>
            <person name="da Silva R.H."/>
            <person name="de Melo A.L.T.M."/>
            <person name="Pandolfi V."/>
            <person name="Bustamante F.O."/>
            <person name="Brasileiro-Vidal A.C."/>
            <person name="Benko-Iseppon A.M."/>
        </authorList>
    </citation>
    <scope>NUCLEOTIDE SEQUENCE [LARGE SCALE GENOMIC DNA]</scope>
    <source>
        <tissue evidence="2">Leaves</tissue>
    </source>
</reference>
<sequence length="91" mass="9681">MVFWSSSLHLFSFAVSVPFLGFRIKEMRSDSDGSVATAMGGATGQHPSHFSTLTHGLIKCVLHRVILGGPKPNPNGEGGDADDLAVEIGWE</sequence>
<dbReference type="EMBL" id="JASCZI010272502">
    <property type="protein sequence ID" value="MED6222493.1"/>
    <property type="molecule type" value="Genomic_DNA"/>
</dbReference>